<keyword evidence="2" id="KW-1185">Reference proteome</keyword>
<comment type="caution">
    <text evidence="1">The sequence shown here is derived from an EMBL/GenBank/DDBJ whole genome shotgun (WGS) entry which is preliminary data.</text>
</comment>
<name>A0A420YAA5_9PEZI</name>
<sequence length="103" mass="11083">MSFDRVLAKQVVGTAFKDGKLITLSVATETSYWKRSDSTVAPVAEVLERSLAGYRTPLPVGTTEIAVRESGHVSPADSRDHLTVVCIKESGDAETVHIPVSKN</sequence>
<evidence type="ECO:0000313" key="2">
    <source>
        <dbReference type="Proteomes" id="UP000275385"/>
    </source>
</evidence>
<protein>
    <submittedName>
        <fullName evidence="1">Uncharacterized protein</fullName>
    </submittedName>
</protein>
<accession>A0A420YAA5</accession>
<organism evidence="1 2">
    <name type="scientific">Coniochaeta pulveracea</name>
    <dbReference type="NCBI Taxonomy" id="177199"/>
    <lineage>
        <taxon>Eukaryota</taxon>
        <taxon>Fungi</taxon>
        <taxon>Dikarya</taxon>
        <taxon>Ascomycota</taxon>
        <taxon>Pezizomycotina</taxon>
        <taxon>Sordariomycetes</taxon>
        <taxon>Sordariomycetidae</taxon>
        <taxon>Coniochaetales</taxon>
        <taxon>Coniochaetaceae</taxon>
        <taxon>Coniochaeta</taxon>
    </lineage>
</organism>
<proteinExistence type="predicted"/>
<dbReference type="AlphaFoldDB" id="A0A420YAA5"/>
<dbReference type="Proteomes" id="UP000275385">
    <property type="component" value="Unassembled WGS sequence"/>
</dbReference>
<evidence type="ECO:0000313" key="1">
    <source>
        <dbReference type="EMBL" id="RKU44818.1"/>
    </source>
</evidence>
<gene>
    <name evidence="1" type="ORF">DL546_002039</name>
</gene>
<dbReference type="EMBL" id="QVQW01000026">
    <property type="protein sequence ID" value="RKU44818.1"/>
    <property type="molecule type" value="Genomic_DNA"/>
</dbReference>
<dbReference type="OrthoDB" id="3827601at2759"/>
<reference evidence="1 2" key="1">
    <citation type="submission" date="2018-08" db="EMBL/GenBank/DDBJ databases">
        <title>Draft genome of the lignicolous fungus Coniochaeta pulveracea.</title>
        <authorList>
            <person name="Borstlap C.J."/>
            <person name="De Witt R.N."/>
            <person name="Botha A."/>
            <person name="Volschenk H."/>
        </authorList>
    </citation>
    <scope>NUCLEOTIDE SEQUENCE [LARGE SCALE GENOMIC DNA]</scope>
    <source>
        <strain evidence="1 2">CAB683</strain>
    </source>
</reference>